<sequence>MPAFNLPPFDGDGQNSDRWLAMLKLDFGAAHIDSKTHPQLCLEAIYTKVAGKTEDRMDRTLKIKNIMATRQTATITEVKIFEAEFRSRFPGRVAITQQASPFLYAQSLKQEPHENLTAYIYRARELWSSAGGRRTTQMEPMYDMGCQVIVQGFVSGLYEEMVKYKAIENGAMRVTDLEEAISKLNTAVQTLQHIYLYGSQDSVA</sequence>
<gene>
    <name evidence="1" type="ORF">GcM3_186042</name>
</gene>
<organism evidence="1 2">
    <name type="scientific">Golovinomyces cichoracearum</name>
    <dbReference type="NCBI Taxonomy" id="62708"/>
    <lineage>
        <taxon>Eukaryota</taxon>
        <taxon>Fungi</taxon>
        <taxon>Dikarya</taxon>
        <taxon>Ascomycota</taxon>
        <taxon>Pezizomycotina</taxon>
        <taxon>Leotiomycetes</taxon>
        <taxon>Erysiphales</taxon>
        <taxon>Erysiphaceae</taxon>
        <taxon>Golovinomyces</taxon>
    </lineage>
</organism>
<evidence type="ECO:0000313" key="1">
    <source>
        <dbReference type="EMBL" id="RKF57794.1"/>
    </source>
</evidence>
<dbReference type="AlphaFoldDB" id="A0A420HK50"/>
<accession>A0A420HK50</accession>
<proteinExistence type="predicted"/>
<dbReference type="Proteomes" id="UP000283383">
    <property type="component" value="Unassembled WGS sequence"/>
</dbReference>
<reference evidence="1 2" key="1">
    <citation type="journal article" date="2018" name="BMC Genomics">
        <title>Comparative genome analyses reveal sequence features reflecting distinct modes of host-adaptation between dicot and monocot powdery mildew.</title>
        <authorList>
            <person name="Wu Y."/>
            <person name="Ma X."/>
            <person name="Pan Z."/>
            <person name="Kale S.D."/>
            <person name="Song Y."/>
            <person name="King H."/>
            <person name="Zhang Q."/>
            <person name="Presley C."/>
            <person name="Deng X."/>
            <person name="Wei C.I."/>
            <person name="Xiao S."/>
        </authorList>
    </citation>
    <scope>NUCLEOTIDE SEQUENCE [LARGE SCALE GENOMIC DNA]</scope>
    <source>
        <strain evidence="1">UMSG3</strain>
    </source>
</reference>
<evidence type="ECO:0000313" key="2">
    <source>
        <dbReference type="Proteomes" id="UP000283383"/>
    </source>
</evidence>
<name>A0A420HK50_9PEZI</name>
<dbReference type="EMBL" id="MCBQ01018623">
    <property type="protein sequence ID" value="RKF57794.1"/>
    <property type="molecule type" value="Genomic_DNA"/>
</dbReference>
<protein>
    <recommendedName>
        <fullName evidence="3">Retrotransposon gag domain-containing protein</fullName>
    </recommendedName>
</protein>
<keyword evidence="2" id="KW-1185">Reference proteome</keyword>
<comment type="caution">
    <text evidence="1">The sequence shown here is derived from an EMBL/GenBank/DDBJ whole genome shotgun (WGS) entry which is preliminary data.</text>
</comment>
<evidence type="ECO:0008006" key="3">
    <source>
        <dbReference type="Google" id="ProtNLM"/>
    </source>
</evidence>